<reference evidence="1 2" key="1">
    <citation type="submission" date="2013-11" db="EMBL/GenBank/DDBJ databases">
        <title>Genome sequencing of Stegodyphus mimosarum.</title>
        <authorList>
            <person name="Bechsgaard J."/>
        </authorList>
    </citation>
    <scope>NUCLEOTIDE SEQUENCE [LARGE SCALE GENOMIC DNA]</scope>
</reference>
<evidence type="ECO:0000313" key="2">
    <source>
        <dbReference type="Proteomes" id="UP000054359"/>
    </source>
</evidence>
<gene>
    <name evidence="1" type="ORF">X975_10280</name>
</gene>
<sequence length="41" mass="4651">MISMFPKTLLYHGIMIDYSGSDSVVEYVNSSKPLPKDLFVQ</sequence>
<proteinExistence type="predicted"/>
<dbReference type="EMBL" id="KK117542">
    <property type="protein sequence ID" value="KFM70755.1"/>
    <property type="molecule type" value="Genomic_DNA"/>
</dbReference>
<name>A0A087U066_STEMI</name>
<dbReference type="Proteomes" id="UP000054359">
    <property type="component" value="Unassembled WGS sequence"/>
</dbReference>
<accession>A0A087U066</accession>
<feature type="non-terminal residue" evidence="1">
    <location>
        <position position="41"/>
    </location>
</feature>
<protein>
    <submittedName>
        <fullName evidence="1">Uncharacterized protein</fullName>
    </submittedName>
</protein>
<dbReference type="AlphaFoldDB" id="A0A087U066"/>
<evidence type="ECO:0000313" key="1">
    <source>
        <dbReference type="EMBL" id="KFM70755.1"/>
    </source>
</evidence>
<keyword evidence="2" id="KW-1185">Reference proteome</keyword>
<organism evidence="1 2">
    <name type="scientific">Stegodyphus mimosarum</name>
    <name type="common">African social velvet spider</name>
    <dbReference type="NCBI Taxonomy" id="407821"/>
    <lineage>
        <taxon>Eukaryota</taxon>
        <taxon>Metazoa</taxon>
        <taxon>Ecdysozoa</taxon>
        <taxon>Arthropoda</taxon>
        <taxon>Chelicerata</taxon>
        <taxon>Arachnida</taxon>
        <taxon>Araneae</taxon>
        <taxon>Araneomorphae</taxon>
        <taxon>Entelegynae</taxon>
        <taxon>Eresoidea</taxon>
        <taxon>Eresidae</taxon>
        <taxon>Stegodyphus</taxon>
    </lineage>
</organism>